<comment type="caution">
    <text evidence="12">The sequence shown here is derived from an EMBL/GenBank/DDBJ whole genome shotgun (WGS) entry which is preliminary data.</text>
</comment>
<dbReference type="Proteomes" id="UP001237642">
    <property type="component" value="Unassembled WGS sequence"/>
</dbReference>
<gene>
    <name evidence="12" type="ORF">POM88_010796</name>
</gene>
<dbReference type="InterPro" id="IPR004827">
    <property type="entry name" value="bZIP"/>
</dbReference>
<dbReference type="InterPro" id="IPR048913">
    <property type="entry name" value="BetaGal_gal-bd"/>
</dbReference>
<dbReference type="Gene3D" id="1.20.5.170">
    <property type="match status" value="1"/>
</dbReference>
<evidence type="ECO:0000259" key="11">
    <source>
        <dbReference type="PROSITE" id="PS50217"/>
    </source>
</evidence>
<dbReference type="GO" id="GO:0005634">
    <property type="term" value="C:nucleus"/>
    <property type="evidence" value="ECO:0007669"/>
    <property type="project" value="UniProtKB-SubCell"/>
</dbReference>
<comment type="similarity">
    <text evidence="2">Belongs to the bZIP family.</text>
</comment>
<dbReference type="PROSITE" id="PS00036">
    <property type="entry name" value="BZIP_BASIC"/>
    <property type="match status" value="1"/>
</dbReference>
<organism evidence="12 13">
    <name type="scientific">Heracleum sosnowskyi</name>
    <dbReference type="NCBI Taxonomy" id="360622"/>
    <lineage>
        <taxon>Eukaryota</taxon>
        <taxon>Viridiplantae</taxon>
        <taxon>Streptophyta</taxon>
        <taxon>Embryophyta</taxon>
        <taxon>Tracheophyta</taxon>
        <taxon>Spermatophyta</taxon>
        <taxon>Magnoliopsida</taxon>
        <taxon>eudicotyledons</taxon>
        <taxon>Gunneridae</taxon>
        <taxon>Pentapetalae</taxon>
        <taxon>asterids</taxon>
        <taxon>campanulids</taxon>
        <taxon>Apiales</taxon>
        <taxon>Apiaceae</taxon>
        <taxon>Apioideae</taxon>
        <taxon>apioid superclade</taxon>
        <taxon>Tordylieae</taxon>
        <taxon>Tordyliinae</taxon>
        <taxon>Heracleum</taxon>
    </lineage>
</organism>
<dbReference type="PROSITE" id="PS50217">
    <property type="entry name" value="BZIP"/>
    <property type="match status" value="1"/>
</dbReference>
<keyword evidence="4" id="KW-0805">Transcription regulation</keyword>
<evidence type="ECO:0000256" key="8">
    <source>
        <dbReference type="ARBA" id="ARBA00023242"/>
    </source>
</evidence>
<protein>
    <recommendedName>
        <fullName evidence="11">BZIP domain-containing protein</fullName>
    </recommendedName>
</protein>
<evidence type="ECO:0000256" key="1">
    <source>
        <dbReference type="ARBA" id="ARBA00004123"/>
    </source>
</evidence>
<keyword evidence="13" id="KW-1185">Reference proteome</keyword>
<evidence type="ECO:0000256" key="10">
    <source>
        <dbReference type="SAM" id="Coils"/>
    </source>
</evidence>
<dbReference type="Gene3D" id="2.60.120.260">
    <property type="entry name" value="Galactose-binding domain-like"/>
    <property type="match status" value="1"/>
</dbReference>
<evidence type="ECO:0000256" key="5">
    <source>
        <dbReference type="ARBA" id="ARBA00023125"/>
    </source>
</evidence>
<evidence type="ECO:0000256" key="6">
    <source>
        <dbReference type="ARBA" id="ARBA00023159"/>
    </source>
</evidence>
<evidence type="ECO:0000313" key="13">
    <source>
        <dbReference type="Proteomes" id="UP001237642"/>
    </source>
</evidence>
<reference evidence="12" key="2">
    <citation type="submission" date="2023-05" db="EMBL/GenBank/DDBJ databases">
        <authorList>
            <person name="Schelkunov M.I."/>
        </authorList>
    </citation>
    <scope>NUCLEOTIDE SEQUENCE</scope>
    <source>
        <strain evidence="12">Hsosn_3</strain>
        <tissue evidence="12">Leaf</tissue>
    </source>
</reference>
<keyword evidence="3" id="KW-0378">Hydrolase</keyword>
<keyword evidence="8" id="KW-0539">Nucleus</keyword>
<reference evidence="12" key="1">
    <citation type="submission" date="2023-02" db="EMBL/GenBank/DDBJ databases">
        <title>Genome of toxic invasive species Heracleum sosnowskyi carries increased number of genes despite the absence of recent whole-genome duplications.</title>
        <authorList>
            <person name="Schelkunov M."/>
            <person name="Shtratnikova V."/>
            <person name="Makarenko M."/>
            <person name="Klepikova A."/>
            <person name="Omelchenko D."/>
            <person name="Novikova G."/>
            <person name="Obukhova E."/>
            <person name="Bogdanov V."/>
            <person name="Penin A."/>
            <person name="Logacheva M."/>
        </authorList>
    </citation>
    <scope>NUCLEOTIDE SEQUENCE</scope>
    <source>
        <strain evidence="12">Hsosn_3</strain>
        <tissue evidence="12">Leaf</tissue>
    </source>
</reference>
<evidence type="ECO:0000256" key="9">
    <source>
        <dbReference type="ARBA" id="ARBA00023295"/>
    </source>
</evidence>
<sequence>MMKKMMKSERLFESQGGPIILSQRRGPGATSDRVLDAKTLRRLAQNREAARKSRLRKKAYLQQLESGRIRLSQLEQELQRARSQGLFLGGGGGNARGNMSSEHYVNGKFRYTKLDIKLQPLRNQKYLEAYFGAPGGNGPLALDLRCMGKGQAWINGQSIERYWMAYAKGNCGVCKYSGTYRAPKCQHG</sequence>
<name>A0AAD8MW10_9APIA</name>
<dbReference type="InterPro" id="IPR046347">
    <property type="entry name" value="bZIP_sf"/>
</dbReference>
<dbReference type="FunFam" id="1.20.5.170:FF:000019">
    <property type="entry name" value="BZIP family transcription factor"/>
    <property type="match status" value="1"/>
</dbReference>
<evidence type="ECO:0000256" key="7">
    <source>
        <dbReference type="ARBA" id="ARBA00023163"/>
    </source>
</evidence>
<keyword evidence="9" id="KW-0326">Glycosidase</keyword>
<feature type="domain" description="BZIP" evidence="11">
    <location>
        <begin position="36"/>
        <end position="80"/>
    </location>
</feature>
<evidence type="ECO:0000256" key="3">
    <source>
        <dbReference type="ARBA" id="ARBA00022801"/>
    </source>
</evidence>
<keyword evidence="5" id="KW-0238">DNA-binding</keyword>
<evidence type="ECO:0000256" key="2">
    <source>
        <dbReference type="ARBA" id="ARBA00007163"/>
    </source>
</evidence>
<dbReference type="SMART" id="SM00338">
    <property type="entry name" value="BRLZ"/>
    <property type="match status" value="1"/>
</dbReference>
<comment type="subcellular location">
    <subcellularLocation>
        <location evidence="1">Nucleus</location>
    </subcellularLocation>
</comment>
<dbReference type="SUPFAM" id="SSF57959">
    <property type="entry name" value="Leucine zipper domain"/>
    <property type="match status" value="1"/>
</dbReference>
<dbReference type="Pfam" id="PF00170">
    <property type="entry name" value="bZIP_1"/>
    <property type="match status" value="1"/>
</dbReference>
<dbReference type="Pfam" id="PF21467">
    <property type="entry name" value="BetaGal_gal-bd"/>
    <property type="match status" value="1"/>
</dbReference>
<keyword evidence="7" id="KW-0804">Transcription</keyword>
<accession>A0AAD8MW10</accession>
<proteinExistence type="inferred from homology"/>
<evidence type="ECO:0000313" key="12">
    <source>
        <dbReference type="EMBL" id="KAK1391740.1"/>
    </source>
</evidence>
<dbReference type="AlphaFoldDB" id="A0AAD8MW10"/>
<dbReference type="GO" id="GO:0003700">
    <property type="term" value="F:DNA-binding transcription factor activity"/>
    <property type="evidence" value="ECO:0007669"/>
    <property type="project" value="InterPro"/>
</dbReference>
<dbReference type="PANTHER" id="PTHR45693">
    <property type="entry name" value="TRANSCRIPTION FACTOR TGA9"/>
    <property type="match status" value="1"/>
</dbReference>
<dbReference type="PANTHER" id="PTHR45693:SF9">
    <property type="entry name" value="TRANSCRIPTION FACTOR TGA9"/>
    <property type="match status" value="1"/>
</dbReference>
<dbReference type="EMBL" id="JAUIZM010000003">
    <property type="protein sequence ID" value="KAK1391740.1"/>
    <property type="molecule type" value="Genomic_DNA"/>
</dbReference>
<keyword evidence="6" id="KW-0010">Activator</keyword>
<dbReference type="SUPFAM" id="SSF49785">
    <property type="entry name" value="Galactose-binding domain-like"/>
    <property type="match status" value="1"/>
</dbReference>
<feature type="coiled-coil region" evidence="10">
    <location>
        <begin position="57"/>
        <end position="84"/>
    </location>
</feature>
<dbReference type="InterPro" id="IPR008979">
    <property type="entry name" value="Galactose-bd-like_sf"/>
</dbReference>
<dbReference type="GO" id="GO:0043565">
    <property type="term" value="F:sequence-specific DNA binding"/>
    <property type="evidence" value="ECO:0007669"/>
    <property type="project" value="UniProtKB-ARBA"/>
</dbReference>
<evidence type="ECO:0000256" key="4">
    <source>
        <dbReference type="ARBA" id="ARBA00023015"/>
    </source>
</evidence>
<keyword evidence="10" id="KW-0175">Coiled coil</keyword>
<dbReference type="GO" id="GO:0016798">
    <property type="term" value="F:hydrolase activity, acting on glycosyl bonds"/>
    <property type="evidence" value="ECO:0007669"/>
    <property type="project" value="UniProtKB-KW"/>
</dbReference>